<dbReference type="STRING" id="69974.MPLDJ20_20367"/>
<feature type="transmembrane region" description="Helical" evidence="7">
    <location>
        <begin position="131"/>
        <end position="157"/>
    </location>
</feature>
<reference evidence="10" key="1">
    <citation type="submission" date="2014-08" db="EMBL/GenBank/DDBJ databases">
        <authorList>
            <person name="Moulin L."/>
        </authorList>
    </citation>
    <scope>NUCLEOTIDE SEQUENCE [LARGE SCALE GENOMIC DNA]</scope>
</reference>
<feature type="transmembrane region" description="Helical" evidence="7">
    <location>
        <begin position="280"/>
        <end position="303"/>
    </location>
</feature>
<name>A0A090DJN4_MESPL</name>
<dbReference type="SUPFAM" id="SSF161098">
    <property type="entry name" value="MetI-like"/>
    <property type="match status" value="1"/>
</dbReference>
<dbReference type="InterPro" id="IPR045621">
    <property type="entry name" value="BPD_transp_1_N"/>
</dbReference>
<dbReference type="EMBL" id="CCMZ01000007">
    <property type="protein sequence ID" value="CDX14058.1"/>
    <property type="molecule type" value="Genomic_DNA"/>
</dbReference>
<evidence type="ECO:0000256" key="5">
    <source>
        <dbReference type="ARBA" id="ARBA00022989"/>
    </source>
</evidence>
<dbReference type="InterPro" id="IPR035906">
    <property type="entry name" value="MetI-like_sf"/>
</dbReference>
<gene>
    <name evidence="9" type="ORF">MPL3356_150190</name>
</gene>
<keyword evidence="10" id="KW-1185">Reference proteome</keyword>
<keyword evidence="2 7" id="KW-0813">Transport</keyword>
<evidence type="ECO:0000256" key="1">
    <source>
        <dbReference type="ARBA" id="ARBA00004651"/>
    </source>
</evidence>
<keyword evidence="3" id="KW-1003">Cell membrane</keyword>
<evidence type="ECO:0000256" key="7">
    <source>
        <dbReference type="RuleBase" id="RU363032"/>
    </source>
</evidence>
<keyword evidence="5 7" id="KW-1133">Transmembrane helix</keyword>
<dbReference type="PANTHER" id="PTHR43163">
    <property type="entry name" value="DIPEPTIDE TRANSPORT SYSTEM PERMEASE PROTEIN DPPB-RELATED"/>
    <property type="match status" value="1"/>
</dbReference>
<accession>A0A090DJN4</accession>
<comment type="similarity">
    <text evidence="7">Belongs to the binding-protein-dependent transport system permease family.</text>
</comment>
<proteinExistence type="inferred from homology"/>
<evidence type="ECO:0000259" key="8">
    <source>
        <dbReference type="PROSITE" id="PS50928"/>
    </source>
</evidence>
<dbReference type="GO" id="GO:0071916">
    <property type="term" value="F:dipeptide transmembrane transporter activity"/>
    <property type="evidence" value="ECO:0007669"/>
    <property type="project" value="TreeGrafter"/>
</dbReference>
<dbReference type="Gene3D" id="1.10.3720.10">
    <property type="entry name" value="MetI-like"/>
    <property type="match status" value="1"/>
</dbReference>
<dbReference type="PANTHER" id="PTHR43163:SF6">
    <property type="entry name" value="DIPEPTIDE TRANSPORT SYSTEM PERMEASE PROTEIN DPPB-RELATED"/>
    <property type="match status" value="1"/>
</dbReference>
<sequence>MLAYAVKRIGLGLLILVLVMVAMYAAVFLVPGDPATVALGPRATPELKRLLIERMGLDQPVWWQIVEFFRNALTGNLGYDVWSNRPVSTLVMEALPNTLILGLTALAVALLIGVPLGCLSVMRRGTAADAAIGVLSVGVIAVPSFVVAIYSLLLFAVTLRWLPAIGAGEAGDLFSQARALVMPAAAIALGWIGYIARMVRASMMEVMGEPHIRTARSFGLPEWKIVSKYALRIAIIPTISLVAVGLGSILSSAVFVEAVFARPGIGKLITDAVSTRNYPVVMGTVLIMTAIYVSITIAADLLIARLDPRVRDVFRG</sequence>
<evidence type="ECO:0000256" key="3">
    <source>
        <dbReference type="ARBA" id="ARBA00022475"/>
    </source>
</evidence>
<dbReference type="AlphaFoldDB" id="A0A090DJN4"/>
<keyword evidence="4 7" id="KW-0812">Transmembrane</keyword>
<protein>
    <submittedName>
        <fullName evidence="9">Binding-protein-dependent transport systems inner membrane component</fullName>
    </submittedName>
</protein>
<feature type="transmembrane region" description="Helical" evidence="7">
    <location>
        <begin position="99"/>
        <end position="119"/>
    </location>
</feature>
<keyword evidence="6 7" id="KW-0472">Membrane</keyword>
<dbReference type="Pfam" id="PF00528">
    <property type="entry name" value="BPD_transp_1"/>
    <property type="match status" value="1"/>
</dbReference>
<evidence type="ECO:0000313" key="9">
    <source>
        <dbReference type="EMBL" id="CDX14058.1"/>
    </source>
</evidence>
<feature type="transmembrane region" description="Helical" evidence="7">
    <location>
        <begin position="233"/>
        <end position="260"/>
    </location>
</feature>
<dbReference type="GO" id="GO:0005886">
    <property type="term" value="C:plasma membrane"/>
    <property type="evidence" value="ECO:0007669"/>
    <property type="project" value="UniProtKB-SubCell"/>
</dbReference>
<dbReference type="Proteomes" id="UP000045285">
    <property type="component" value="Unassembled WGS sequence"/>
</dbReference>
<feature type="transmembrane region" description="Helical" evidence="7">
    <location>
        <begin position="177"/>
        <end position="196"/>
    </location>
</feature>
<dbReference type="InterPro" id="IPR000515">
    <property type="entry name" value="MetI-like"/>
</dbReference>
<evidence type="ECO:0000313" key="10">
    <source>
        <dbReference type="Proteomes" id="UP000045285"/>
    </source>
</evidence>
<dbReference type="PROSITE" id="PS50928">
    <property type="entry name" value="ABC_TM1"/>
    <property type="match status" value="1"/>
</dbReference>
<dbReference type="Pfam" id="PF19300">
    <property type="entry name" value="BPD_transp_1_N"/>
    <property type="match status" value="1"/>
</dbReference>
<feature type="domain" description="ABC transmembrane type-1" evidence="8">
    <location>
        <begin position="95"/>
        <end position="303"/>
    </location>
</feature>
<comment type="subcellular location">
    <subcellularLocation>
        <location evidence="1 7">Cell membrane</location>
        <topology evidence="1 7">Multi-pass membrane protein</topology>
    </subcellularLocation>
</comment>
<dbReference type="CDD" id="cd06261">
    <property type="entry name" value="TM_PBP2"/>
    <property type="match status" value="1"/>
</dbReference>
<evidence type="ECO:0000256" key="6">
    <source>
        <dbReference type="ARBA" id="ARBA00023136"/>
    </source>
</evidence>
<feature type="transmembrane region" description="Helical" evidence="7">
    <location>
        <begin position="9"/>
        <end position="30"/>
    </location>
</feature>
<evidence type="ECO:0000256" key="4">
    <source>
        <dbReference type="ARBA" id="ARBA00022692"/>
    </source>
</evidence>
<organism evidence="9 10">
    <name type="scientific">Mesorhizobium plurifarium</name>
    <dbReference type="NCBI Taxonomy" id="69974"/>
    <lineage>
        <taxon>Bacteria</taxon>
        <taxon>Pseudomonadati</taxon>
        <taxon>Pseudomonadota</taxon>
        <taxon>Alphaproteobacteria</taxon>
        <taxon>Hyphomicrobiales</taxon>
        <taxon>Phyllobacteriaceae</taxon>
        <taxon>Mesorhizobium</taxon>
    </lineage>
</organism>
<evidence type="ECO:0000256" key="2">
    <source>
        <dbReference type="ARBA" id="ARBA00022448"/>
    </source>
</evidence>